<dbReference type="WBParaSite" id="ACRNAN_scaffold2482.g10895.t1">
    <property type="protein sequence ID" value="ACRNAN_scaffold2482.g10895.t1"/>
    <property type="gene ID" value="ACRNAN_scaffold2482.g10895"/>
</dbReference>
<dbReference type="Proteomes" id="UP000887540">
    <property type="component" value="Unplaced"/>
</dbReference>
<feature type="region of interest" description="Disordered" evidence="1">
    <location>
        <begin position="1"/>
        <end position="56"/>
    </location>
</feature>
<evidence type="ECO:0000313" key="2">
    <source>
        <dbReference type="Proteomes" id="UP000887540"/>
    </source>
</evidence>
<evidence type="ECO:0000256" key="1">
    <source>
        <dbReference type="SAM" id="MobiDB-lite"/>
    </source>
</evidence>
<keyword evidence="2" id="KW-1185">Reference proteome</keyword>
<sequence length="415" mass="45292">MDPQKPIISISGASDQSSKNDTANFMHDPSTRLSAKPSTSSQESEGKHRRKVSLMPPVTEEDLWSSGMGRNDPEIVAQVFGEQFASKFRSHNISPIFEFTSYDISNPISSSTLCDPTSDLPIGLRDSNLPSGVPTVKVRVRRTSTETQNQTLNAYEDVAVALSPVTPQSNNITSPLSHENLNSLARIKGLVSQSQANNSSFNDLHIDNDLEIGAANPDIVHFQRVLNSWIKSQTKALGVAFILISNETNSLFCQVCGEELLEEAIQCGDSSLLLSFFEGQKLSASNRNEFGRKPSSEPETKPVVKDLKDLSTTFAKSLYEIAGRLTGQELACTNEKDRLPDASLIAIRAHCGFCTGLLVVHRSGATKNDELGAILPHLPMIGTLMSIVANIEEQKRLARQSQIFLSMAQNVFSSL</sequence>
<protein>
    <submittedName>
        <fullName evidence="3">Uncharacterized protein</fullName>
    </submittedName>
</protein>
<feature type="compositionally biased region" description="Polar residues" evidence="1">
    <location>
        <begin position="11"/>
        <end position="23"/>
    </location>
</feature>
<dbReference type="AlphaFoldDB" id="A0A914DHF7"/>
<name>A0A914DHF7_9BILA</name>
<accession>A0A914DHF7</accession>
<proteinExistence type="predicted"/>
<evidence type="ECO:0000313" key="3">
    <source>
        <dbReference type="WBParaSite" id="ACRNAN_scaffold2482.g10895.t1"/>
    </source>
</evidence>
<feature type="compositionally biased region" description="Polar residues" evidence="1">
    <location>
        <begin position="31"/>
        <end position="43"/>
    </location>
</feature>
<organism evidence="2 3">
    <name type="scientific">Acrobeloides nanus</name>
    <dbReference type="NCBI Taxonomy" id="290746"/>
    <lineage>
        <taxon>Eukaryota</taxon>
        <taxon>Metazoa</taxon>
        <taxon>Ecdysozoa</taxon>
        <taxon>Nematoda</taxon>
        <taxon>Chromadorea</taxon>
        <taxon>Rhabditida</taxon>
        <taxon>Tylenchina</taxon>
        <taxon>Cephalobomorpha</taxon>
        <taxon>Cephaloboidea</taxon>
        <taxon>Cephalobidae</taxon>
        <taxon>Acrobeloides</taxon>
    </lineage>
</organism>
<reference evidence="3" key="1">
    <citation type="submission" date="2022-11" db="UniProtKB">
        <authorList>
            <consortium name="WormBaseParasite"/>
        </authorList>
    </citation>
    <scope>IDENTIFICATION</scope>
</reference>